<keyword evidence="5" id="KW-0460">Magnesium</keyword>
<keyword evidence="9" id="KW-0233">DNA recombination</keyword>
<sequence length="518" mass="58474">MAAYIDGITGIMDQLEAIRKTLNNEKGLLLKNNVQQLALPLPKDEGCAFVNHSARRKPKNVTIEDVSNASKQDTFLQNVHRREVVEITVPSHPGIVKIPLTTGKAMKKTLIFNEYGCRIINFVVEFLRQHILSTATQYNGLYRLNQRVHWDMGVQDVPDLWHRRLRHLSHGSMKLLQDGQSTGILSDAITETDCVTCLGGKQCRLATIKSEEALELVHLDICVPMQAASVGGARCFLSFIDDFLWKSFVYFLKHKNEALLKKDELNACGKGQNDVDRLQLEPIFVGRGCGHSQLLMKQMPHKGSVRNESTRSLFCTKGYRTVEPKTKKTYITRGVKLLKSRFPHTQACTSTVISPLYKVQNLQRRIQNLATTKKTTGQVSEQSNPISYKEAVNHPDANEWLKEINKELASYHESQSWEHAVLPLHKKAIKSKWSTLKVQSSCRNGLKMHLPHILMLTGAMTEMIVAPFLDALSMLHKEPYPSLQSEMENASLHCYAMIMEPLASAPISRRQQGQDPST</sequence>
<accession>A0A0V1G2D4</accession>
<evidence type="ECO:0000256" key="3">
    <source>
        <dbReference type="ARBA" id="ARBA00022759"/>
    </source>
</evidence>
<keyword evidence="8" id="KW-0808">Transferase</keyword>
<dbReference type="GO" id="GO:0004519">
    <property type="term" value="F:endonuclease activity"/>
    <property type="evidence" value="ECO:0007669"/>
    <property type="project" value="UniProtKB-KW"/>
</dbReference>
<dbReference type="GO" id="GO:0003964">
    <property type="term" value="F:RNA-directed DNA polymerase activity"/>
    <property type="evidence" value="ECO:0007669"/>
    <property type="project" value="UniProtKB-KW"/>
</dbReference>
<keyword evidence="4" id="KW-0378">Hydrolase</keyword>
<keyword evidence="11" id="KW-1185">Reference proteome</keyword>
<dbReference type="OrthoDB" id="413361at2759"/>
<organism evidence="10 11">
    <name type="scientific">Trichinella pseudospiralis</name>
    <name type="common">Parasitic roundworm</name>
    <dbReference type="NCBI Taxonomy" id="6337"/>
    <lineage>
        <taxon>Eukaryota</taxon>
        <taxon>Metazoa</taxon>
        <taxon>Ecdysozoa</taxon>
        <taxon>Nematoda</taxon>
        <taxon>Enoplea</taxon>
        <taxon>Dorylaimia</taxon>
        <taxon>Trichinellida</taxon>
        <taxon>Trichinellidae</taxon>
        <taxon>Trichinella</taxon>
    </lineage>
</organism>
<evidence type="ECO:0000256" key="6">
    <source>
        <dbReference type="ARBA" id="ARBA00022908"/>
    </source>
</evidence>
<dbReference type="Proteomes" id="UP000054995">
    <property type="component" value="Unassembled WGS sequence"/>
</dbReference>
<evidence type="ECO:0000256" key="4">
    <source>
        <dbReference type="ARBA" id="ARBA00022801"/>
    </source>
</evidence>
<dbReference type="EMBL" id="JYDT01000007">
    <property type="protein sequence ID" value="KRY92337.1"/>
    <property type="molecule type" value="Genomic_DNA"/>
</dbReference>
<keyword evidence="2" id="KW-0479">Metal-binding</keyword>
<dbReference type="GO" id="GO:0046872">
    <property type="term" value="F:metal ion binding"/>
    <property type="evidence" value="ECO:0007669"/>
    <property type="project" value="UniProtKB-KW"/>
</dbReference>
<keyword evidence="8" id="KW-0239">DNA-directed DNA polymerase</keyword>
<evidence type="ECO:0000256" key="8">
    <source>
        <dbReference type="ARBA" id="ARBA00022932"/>
    </source>
</evidence>
<keyword evidence="8" id="KW-0548">Nucleotidyltransferase</keyword>
<keyword evidence="1" id="KW-0540">Nuclease</keyword>
<dbReference type="InterPro" id="IPR039537">
    <property type="entry name" value="Retrotran_Ty1/copia-like"/>
</dbReference>
<protein>
    <submittedName>
        <fullName evidence="10">Retrovirus-related Pol polyprotein from transposon TNT 1-94</fullName>
    </submittedName>
</protein>
<dbReference type="PANTHER" id="PTHR42648">
    <property type="entry name" value="TRANSPOSASE, PUTATIVE-RELATED"/>
    <property type="match status" value="1"/>
</dbReference>
<evidence type="ECO:0000256" key="5">
    <source>
        <dbReference type="ARBA" id="ARBA00022842"/>
    </source>
</evidence>
<dbReference type="AlphaFoldDB" id="A0A0V1G2D4"/>
<dbReference type="GO" id="GO:0015074">
    <property type="term" value="P:DNA integration"/>
    <property type="evidence" value="ECO:0007669"/>
    <property type="project" value="UniProtKB-KW"/>
</dbReference>
<keyword evidence="3" id="KW-0255">Endonuclease</keyword>
<evidence type="ECO:0000256" key="2">
    <source>
        <dbReference type="ARBA" id="ARBA00022723"/>
    </source>
</evidence>
<evidence type="ECO:0000256" key="9">
    <source>
        <dbReference type="ARBA" id="ARBA00023172"/>
    </source>
</evidence>
<proteinExistence type="predicted"/>
<name>A0A0V1G2D4_TRIPS</name>
<gene>
    <name evidence="10" type="ORF">T4D_15770</name>
</gene>
<evidence type="ECO:0000313" key="11">
    <source>
        <dbReference type="Proteomes" id="UP000054995"/>
    </source>
</evidence>
<reference evidence="10 11" key="1">
    <citation type="submission" date="2015-01" db="EMBL/GenBank/DDBJ databases">
        <title>Evolution of Trichinella species and genotypes.</title>
        <authorList>
            <person name="Korhonen P.K."/>
            <person name="Edoardo P."/>
            <person name="Giuseppe L.R."/>
            <person name="Gasser R.B."/>
        </authorList>
    </citation>
    <scope>NUCLEOTIDE SEQUENCE [LARGE SCALE GENOMIC DNA]</scope>
    <source>
        <strain evidence="10">ISS470</strain>
    </source>
</reference>
<evidence type="ECO:0000313" key="10">
    <source>
        <dbReference type="EMBL" id="KRY92337.1"/>
    </source>
</evidence>
<keyword evidence="6" id="KW-0229">DNA integration</keyword>
<dbReference type="GO" id="GO:0003887">
    <property type="term" value="F:DNA-directed DNA polymerase activity"/>
    <property type="evidence" value="ECO:0007669"/>
    <property type="project" value="UniProtKB-KW"/>
</dbReference>
<dbReference type="GO" id="GO:0006310">
    <property type="term" value="P:DNA recombination"/>
    <property type="evidence" value="ECO:0007669"/>
    <property type="project" value="UniProtKB-KW"/>
</dbReference>
<evidence type="ECO:0000256" key="1">
    <source>
        <dbReference type="ARBA" id="ARBA00022722"/>
    </source>
</evidence>
<keyword evidence="7" id="KW-0695">RNA-directed DNA polymerase</keyword>
<dbReference type="PANTHER" id="PTHR42648:SF11">
    <property type="entry name" value="TRANSPOSON TY4-P GAG-POL POLYPROTEIN"/>
    <property type="match status" value="1"/>
</dbReference>
<evidence type="ECO:0000256" key="7">
    <source>
        <dbReference type="ARBA" id="ARBA00022918"/>
    </source>
</evidence>
<comment type="caution">
    <text evidence="10">The sequence shown here is derived from an EMBL/GenBank/DDBJ whole genome shotgun (WGS) entry which is preliminary data.</text>
</comment>
<dbReference type="GO" id="GO:0016787">
    <property type="term" value="F:hydrolase activity"/>
    <property type="evidence" value="ECO:0007669"/>
    <property type="project" value="UniProtKB-KW"/>
</dbReference>